<dbReference type="Proteomes" id="UP001141259">
    <property type="component" value="Unassembled WGS sequence"/>
</dbReference>
<dbReference type="FunFam" id="1.10.630.10:FF:000018">
    <property type="entry name" value="Cytochrome P450 monooxygenase"/>
    <property type="match status" value="1"/>
</dbReference>
<evidence type="ECO:0000256" key="2">
    <source>
        <dbReference type="ARBA" id="ARBA00022617"/>
    </source>
</evidence>
<keyword evidence="6 7" id="KW-0503">Monooxygenase</keyword>
<gene>
    <name evidence="8" type="ORF">NZH93_48390</name>
</gene>
<evidence type="ECO:0000256" key="3">
    <source>
        <dbReference type="ARBA" id="ARBA00022723"/>
    </source>
</evidence>
<evidence type="ECO:0000256" key="5">
    <source>
        <dbReference type="ARBA" id="ARBA00023004"/>
    </source>
</evidence>
<organism evidence="8 9">
    <name type="scientific">Umezawaea endophytica</name>
    <dbReference type="NCBI Taxonomy" id="1654476"/>
    <lineage>
        <taxon>Bacteria</taxon>
        <taxon>Bacillati</taxon>
        <taxon>Actinomycetota</taxon>
        <taxon>Actinomycetes</taxon>
        <taxon>Pseudonocardiales</taxon>
        <taxon>Pseudonocardiaceae</taxon>
        <taxon>Umezawaea</taxon>
    </lineage>
</organism>
<dbReference type="EMBL" id="JANYMP010000052">
    <property type="protein sequence ID" value="MCS7484698.1"/>
    <property type="molecule type" value="Genomic_DNA"/>
</dbReference>
<dbReference type="InterPro" id="IPR002397">
    <property type="entry name" value="Cyt_P450_B"/>
</dbReference>
<evidence type="ECO:0000256" key="6">
    <source>
        <dbReference type="ARBA" id="ARBA00023033"/>
    </source>
</evidence>
<sequence>MSTPEIDLSDPDVVRDPFTSYGDAREASPLAKILIPGMNPLWALTRHADARAVLGDPRFEINADSFIRPPGIPEHCLKYLRTMSEMNGPEHTRLRRLVSPAFTARRAAEFRARIEPIVDGLLDDLPSHVEDGSVDLLRHFAWLLPIDVICELVGIPPEDRPAWREHAANIAAGYGQGFADAIPAVMAGAEAAVASRRDAPDGDLLADLIRVRDADGDRLSEAELVTLVWHLVLAGQTPANLIPNAVLALHDHPAQSAALRADESLMPRAVEELIRWSGPTLLAVPRYATEDVELFGTLVHKGEAVTAVVAAANHDPRAYTAPDELDITRPSGTGHLGFGHGPHFCLGASLAKVQTEAALSALLRRFPDLAVTSAVRAPDPGTWRLSSLRVSL</sequence>
<evidence type="ECO:0000313" key="8">
    <source>
        <dbReference type="EMBL" id="MCS7484698.1"/>
    </source>
</evidence>
<dbReference type="Pfam" id="PF00067">
    <property type="entry name" value="p450"/>
    <property type="match status" value="1"/>
</dbReference>
<dbReference type="InterPro" id="IPR001128">
    <property type="entry name" value="Cyt_P450"/>
</dbReference>
<dbReference type="Gene3D" id="1.10.630.10">
    <property type="entry name" value="Cytochrome P450"/>
    <property type="match status" value="1"/>
</dbReference>
<dbReference type="InterPro" id="IPR036396">
    <property type="entry name" value="Cyt_P450_sf"/>
</dbReference>
<dbReference type="InterPro" id="IPR017972">
    <property type="entry name" value="Cyt_P450_CS"/>
</dbReference>
<accession>A0A9X2VXL5</accession>
<dbReference type="GO" id="GO:0016705">
    <property type="term" value="F:oxidoreductase activity, acting on paired donors, with incorporation or reduction of molecular oxygen"/>
    <property type="evidence" value="ECO:0007669"/>
    <property type="project" value="InterPro"/>
</dbReference>
<dbReference type="AlphaFoldDB" id="A0A9X2VXL5"/>
<dbReference type="PANTHER" id="PTHR46696:SF1">
    <property type="entry name" value="CYTOCHROME P450 YJIB-RELATED"/>
    <property type="match status" value="1"/>
</dbReference>
<evidence type="ECO:0000256" key="1">
    <source>
        <dbReference type="ARBA" id="ARBA00010617"/>
    </source>
</evidence>
<keyword evidence="4 7" id="KW-0560">Oxidoreductase</keyword>
<keyword evidence="3 7" id="KW-0479">Metal-binding</keyword>
<reference evidence="8" key="1">
    <citation type="submission" date="2022-08" db="EMBL/GenBank/DDBJ databases">
        <authorList>
            <person name="Tistechok S."/>
            <person name="Samborskyy M."/>
            <person name="Roman I."/>
        </authorList>
    </citation>
    <scope>NUCLEOTIDE SEQUENCE</scope>
    <source>
        <strain evidence="8">DSM 103496</strain>
    </source>
</reference>
<dbReference type="GO" id="GO:0005506">
    <property type="term" value="F:iron ion binding"/>
    <property type="evidence" value="ECO:0007669"/>
    <property type="project" value="InterPro"/>
</dbReference>
<dbReference type="PANTHER" id="PTHR46696">
    <property type="entry name" value="P450, PUTATIVE (EUROFUNG)-RELATED"/>
    <property type="match status" value="1"/>
</dbReference>
<dbReference type="PRINTS" id="PR00359">
    <property type="entry name" value="BP450"/>
</dbReference>
<dbReference type="SUPFAM" id="SSF48264">
    <property type="entry name" value="Cytochrome P450"/>
    <property type="match status" value="1"/>
</dbReference>
<dbReference type="GO" id="GO:0004497">
    <property type="term" value="F:monooxygenase activity"/>
    <property type="evidence" value="ECO:0007669"/>
    <property type="project" value="UniProtKB-KW"/>
</dbReference>
<evidence type="ECO:0000313" key="9">
    <source>
        <dbReference type="Proteomes" id="UP001141259"/>
    </source>
</evidence>
<comment type="caution">
    <text evidence="8">The sequence shown here is derived from an EMBL/GenBank/DDBJ whole genome shotgun (WGS) entry which is preliminary data.</text>
</comment>
<evidence type="ECO:0000256" key="7">
    <source>
        <dbReference type="RuleBase" id="RU000461"/>
    </source>
</evidence>
<keyword evidence="5 7" id="KW-0408">Iron</keyword>
<dbReference type="GO" id="GO:0020037">
    <property type="term" value="F:heme binding"/>
    <property type="evidence" value="ECO:0007669"/>
    <property type="project" value="InterPro"/>
</dbReference>
<keyword evidence="9" id="KW-1185">Reference proteome</keyword>
<proteinExistence type="inferred from homology"/>
<dbReference type="RefSeq" id="WP_259630145.1">
    <property type="nucleotide sequence ID" value="NZ_JANYMP010000052.1"/>
</dbReference>
<name>A0A9X2VXL5_9PSEU</name>
<dbReference type="PROSITE" id="PS00086">
    <property type="entry name" value="CYTOCHROME_P450"/>
    <property type="match status" value="1"/>
</dbReference>
<protein>
    <submittedName>
        <fullName evidence="8">Cytochrome P450</fullName>
    </submittedName>
</protein>
<evidence type="ECO:0000256" key="4">
    <source>
        <dbReference type="ARBA" id="ARBA00023002"/>
    </source>
</evidence>
<keyword evidence="2 7" id="KW-0349">Heme</keyword>
<comment type="similarity">
    <text evidence="1 7">Belongs to the cytochrome P450 family.</text>
</comment>